<reference evidence="7" key="2">
    <citation type="journal article" date="2021" name="PeerJ">
        <title>Extensive microbial diversity within the chicken gut microbiome revealed by metagenomics and culture.</title>
        <authorList>
            <person name="Gilroy R."/>
            <person name="Ravi A."/>
            <person name="Getino M."/>
            <person name="Pursley I."/>
            <person name="Horton D.L."/>
            <person name="Alikhan N.F."/>
            <person name="Baker D."/>
            <person name="Gharbi K."/>
            <person name="Hall N."/>
            <person name="Watson M."/>
            <person name="Adriaenssens E.M."/>
            <person name="Foster-Nyarko E."/>
            <person name="Jarju S."/>
            <person name="Secka A."/>
            <person name="Antonio M."/>
            <person name="Oren A."/>
            <person name="Chaudhuri R.R."/>
            <person name="La Ragione R."/>
            <person name="Hildebrand F."/>
            <person name="Pallen M.J."/>
        </authorList>
    </citation>
    <scope>NUCLEOTIDE SEQUENCE</scope>
    <source>
        <strain evidence="7">23406</strain>
    </source>
</reference>
<dbReference type="GO" id="GO:0009164">
    <property type="term" value="P:nucleoside catabolic process"/>
    <property type="evidence" value="ECO:0007669"/>
    <property type="project" value="InterPro"/>
</dbReference>
<proteinExistence type="predicted"/>
<name>A0A9D1SWX9_9FIRM</name>
<gene>
    <name evidence="7" type="primary">mtnN</name>
    <name evidence="7" type="ORF">IAB14_00635</name>
</gene>
<dbReference type="CDD" id="cd09008">
    <property type="entry name" value="MTAN"/>
    <property type="match status" value="1"/>
</dbReference>
<reference evidence="7" key="1">
    <citation type="submission" date="2020-10" db="EMBL/GenBank/DDBJ databases">
        <authorList>
            <person name="Gilroy R."/>
        </authorList>
    </citation>
    <scope>NUCLEOTIDE SEQUENCE</scope>
    <source>
        <strain evidence="7">23406</strain>
    </source>
</reference>
<comment type="pathway">
    <text evidence="1">Amino-acid biosynthesis; L-methionine biosynthesis via salvage pathway; S-methyl-5-thio-alpha-D-ribose 1-phosphate from S-methyl-5'-thioadenosine (hydrolase route): step 1/2.</text>
</comment>
<dbReference type="PANTHER" id="PTHR46832">
    <property type="entry name" value="5'-METHYLTHIOADENOSINE/S-ADENOSYLHOMOCYSTEINE NUCLEOSIDASE"/>
    <property type="match status" value="1"/>
</dbReference>
<protein>
    <recommendedName>
        <fullName evidence="2">adenosylhomocysteine nucleosidase</fullName>
        <ecNumber evidence="2">3.2.2.9</ecNumber>
    </recommendedName>
</protein>
<dbReference type="GO" id="GO:0008782">
    <property type="term" value="F:adenosylhomocysteine nucleosidase activity"/>
    <property type="evidence" value="ECO:0007669"/>
    <property type="project" value="UniProtKB-EC"/>
</dbReference>
<dbReference type="GO" id="GO:0019509">
    <property type="term" value="P:L-methionine salvage from methylthioadenosine"/>
    <property type="evidence" value="ECO:0007669"/>
    <property type="project" value="InterPro"/>
</dbReference>
<dbReference type="InterPro" id="IPR000845">
    <property type="entry name" value="Nucleoside_phosphorylase_d"/>
</dbReference>
<sequence length="229" mass="23880">MTKPIKPVALIVAMPLEFDAVCAMMQDVRITKRWDLKIAEGTVDSRPVAMTLAGVGKANAAYAAGILIAAFCPELVINTGIAGGLGVTDKLDVVVATGVVQHDMDTSALGDPVGWISGVDRILIETDPERSATLAEAIGAKRGIVASGDVFVASDLTAHTIVDRFGAVACDMECAAVGLAAYRAQIPFVAVKVISDDGKDGSELTFEQFAAIAAERNAAAFRTIVKYLV</sequence>
<evidence type="ECO:0000256" key="2">
    <source>
        <dbReference type="ARBA" id="ARBA00011974"/>
    </source>
</evidence>
<evidence type="ECO:0000256" key="1">
    <source>
        <dbReference type="ARBA" id="ARBA00004945"/>
    </source>
</evidence>
<dbReference type="AlphaFoldDB" id="A0A9D1SWX9"/>
<evidence type="ECO:0000256" key="4">
    <source>
        <dbReference type="ARBA" id="ARBA00022801"/>
    </source>
</evidence>
<keyword evidence="3" id="KW-0028">Amino-acid biosynthesis</keyword>
<accession>A0A9D1SWX9</accession>
<keyword evidence="5" id="KW-0486">Methionine biosynthesis</keyword>
<evidence type="ECO:0000313" key="7">
    <source>
        <dbReference type="EMBL" id="HIU99603.1"/>
    </source>
</evidence>
<keyword evidence="4 7" id="KW-0378">Hydrolase</keyword>
<dbReference type="EMBL" id="DVOH01000009">
    <property type="protein sequence ID" value="HIU99603.1"/>
    <property type="molecule type" value="Genomic_DNA"/>
</dbReference>
<evidence type="ECO:0000313" key="8">
    <source>
        <dbReference type="Proteomes" id="UP000886891"/>
    </source>
</evidence>
<feature type="domain" description="Nucleoside phosphorylase" evidence="6">
    <location>
        <begin position="7"/>
        <end position="225"/>
    </location>
</feature>
<keyword evidence="7" id="KW-0326">Glycosidase</keyword>
<dbReference type="Pfam" id="PF01048">
    <property type="entry name" value="PNP_UDP_1"/>
    <property type="match status" value="1"/>
</dbReference>
<evidence type="ECO:0000256" key="5">
    <source>
        <dbReference type="ARBA" id="ARBA00023167"/>
    </source>
</evidence>
<dbReference type="GO" id="GO:0005829">
    <property type="term" value="C:cytosol"/>
    <property type="evidence" value="ECO:0007669"/>
    <property type="project" value="TreeGrafter"/>
</dbReference>
<dbReference type="SUPFAM" id="SSF53167">
    <property type="entry name" value="Purine and uridine phosphorylases"/>
    <property type="match status" value="1"/>
</dbReference>
<comment type="caution">
    <text evidence="7">The sequence shown here is derived from an EMBL/GenBank/DDBJ whole genome shotgun (WGS) entry which is preliminary data.</text>
</comment>
<dbReference type="InterPro" id="IPR010049">
    <property type="entry name" value="MTA_SAH_Nsdase"/>
</dbReference>
<dbReference type="InterPro" id="IPR035994">
    <property type="entry name" value="Nucleoside_phosphorylase_sf"/>
</dbReference>
<dbReference type="NCBIfam" id="TIGR01704">
    <property type="entry name" value="MTA_SAH-Nsdase"/>
    <property type="match status" value="1"/>
</dbReference>
<organism evidence="7 8">
    <name type="scientific">Candidatus Stercoripulliclostridium merdipullorum</name>
    <dbReference type="NCBI Taxonomy" id="2840952"/>
    <lineage>
        <taxon>Bacteria</taxon>
        <taxon>Bacillati</taxon>
        <taxon>Bacillota</taxon>
        <taxon>Clostridia</taxon>
        <taxon>Eubacteriales</taxon>
        <taxon>Candidatus Stercoripulliclostridium</taxon>
    </lineage>
</organism>
<dbReference type="Proteomes" id="UP000886891">
    <property type="component" value="Unassembled WGS sequence"/>
</dbReference>
<dbReference type="EC" id="3.2.2.9" evidence="2"/>
<dbReference type="GO" id="GO:0019284">
    <property type="term" value="P:L-methionine salvage from S-adenosylmethionine"/>
    <property type="evidence" value="ECO:0007669"/>
    <property type="project" value="TreeGrafter"/>
</dbReference>
<dbReference type="GO" id="GO:0008930">
    <property type="term" value="F:methylthioadenosine nucleosidase activity"/>
    <property type="evidence" value="ECO:0007669"/>
    <property type="project" value="InterPro"/>
</dbReference>
<evidence type="ECO:0000256" key="3">
    <source>
        <dbReference type="ARBA" id="ARBA00022605"/>
    </source>
</evidence>
<evidence type="ECO:0000259" key="6">
    <source>
        <dbReference type="Pfam" id="PF01048"/>
    </source>
</evidence>
<dbReference type="Gene3D" id="3.40.50.1580">
    <property type="entry name" value="Nucleoside phosphorylase domain"/>
    <property type="match status" value="1"/>
</dbReference>
<dbReference type="PANTHER" id="PTHR46832:SF1">
    <property type="entry name" value="5'-METHYLTHIOADENOSINE_S-ADENOSYLHOMOCYSTEINE NUCLEOSIDASE"/>
    <property type="match status" value="1"/>
</dbReference>